<dbReference type="AlphaFoldDB" id="A0A1D2NHG3"/>
<feature type="compositionally biased region" description="Basic and acidic residues" evidence="1">
    <location>
        <begin position="264"/>
        <end position="273"/>
    </location>
</feature>
<sequence>MKWKVILMERIRRELRDAASRGVKHEWEKSEMFKKFANCDLDSFFDTLRSSASESSEENDGESCGDTDNGKGGSGVCINYPKYIPSYAVAGPSTKSEDSEKVDAANQPVQSNFTVTDVTSGASTPIEQILKIPVLLASRRVQSESSGTNNSDTDESELGQHDEKVASNSVATEPIFGASEAYPIRIDNLIQSSATYWEQVKRNIDDILNELESSKEDVPLEEKGSHIDKIRNHLKSQLSDIKGIEKRLRATGKHILSASKKKNQARESEKKKE</sequence>
<dbReference type="EMBL" id="LJIJ01000037">
    <property type="protein sequence ID" value="ODN04708.1"/>
    <property type="molecule type" value="Genomic_DNA"/>
</dbReference>
<protein>
    <submittedName>
        <fullName evidence="2">Uncharacterized protein</fullName>
    </submittedName>
</protein>
<feature type="region of interest" description="Disordered" evidence="1">
    <location>
        <begin position="140"/>
        <end position="166"/>
    </location>
</feature>
<keyword evidence="3" id="KW-1185">Reference proteome</keyword>
<proteinExistence type="predicted"/>
<reference evidence="2 3" key="1">
    <citation type="journal article" date="2016" name="Genome Biol. Evol.">
        <title>Gene Family Evolution Reflects Adaptation to Soil Environmental Stressors in the Genome of the Collembolan Orchesella cincta.</title>
        <authorList>
            <person name="Faddeeva-Vakhrusheva A."/>
            <person name="Derks M.F."/>
            <person name="Anvar S.Y."/>
            <person name="Agamennone V."/>
            <person name="Suring W."/>
            <person name="Smit S."/>
            <person name="van Straalen N.M."/>
            <person name="Roelofs D."/>
        </authorList>
    </citation>
    <scope>NUCLEOTIDE SEQUENCE [LARGE SCALE GENOMIC DNA]</scope>
    <source>
        <tissue evidence="2">Mixed pool</tissue>
    </source>
</reference>
<evidence type="ECO:0000256" key="1">
    <source>
        <dbReference type="SAM" id="MobiDB-lite"/>
    </source>
</evidence>
<accession>A0A1D2NHG3</accession>
<evidence type="ECO:0000313" key="2">
    <source>
        <dbReference type="EMBL" id="ODN04708.1"/>
    </source>
</evidence>
<dbReference type="Proteomes" id="UP000094527">
    <property type="component" value="Unassembled WGS sequence"/>
</dbReference>
<gene>
    <name evidence="2" type="ORF">Ocin01_01969</name>
</gene>
<feature type="compositionally biased region" description="Acidic residues" evidence="1">
    <location>
        <begin position="55"/>
        <end position="65"/>
    </location>
</feature>
<feature type="region of interest" description="Disordered" evidence="1">
    <location>
        <begin position="52"/>
        <end position="71"/>
    </location>
</feature>
<comment type="caution">
    <text evidence="2">The sequence shown here is derived from an EMBL/GenBank/DDBJ whole genome shotgun (WGS) entry which is preliminary data.</text>
</comment>
<evidence type="ECO:0000313" key="3">
    <source>
        <dbReference type="Proteomes" id="UP000094527"/>
    </source>
</evidence>
<name>A0A1D2NHG3_ORCCI</name>
<feature type="region of interest" description="Disordered" evidence="1">
    <location>
        <begin position="252"/>
        <end position="273"/>
    </location>
</feature>
<organism evidence="2 3">
    <name type="scientific">Orchesella cincta</name>
    <name type="common">Springtail</name>
    <name type="synonym">Podura cincta</name>
    <dbReference type="NCBI Taxonomy" id="48709"/>
    <lineage>
        <taxon>Eukaryota</taxon>
        <taxon>Metazoa</taxon>
        <taxon>Ecdysozoa</taxon>
        <taxon>Arthropoda</taxon>
        <taxon>Hexapoda</taxon>
        <taxon>Collembola</taxon>
        <taxon>Entomobryomorpha</taxon>
        <taxon>Entomobryoidea</taxon>
        <taxon>Orchesellidae</taxon>
        <taxon>Orchesellinae</taxon>
        <taxon>Orchesella</taxon>
    </lineage>
</organism>